<sequence length="250" mass="27140">MSKSEIKKPESEQSESPIVEPKPSEAVQTETSSGGSLDNIANTLADSMPEVQEHAIEQEKAKTDAEREKWADLEDVDGNTFDPAIHKTNKDAEPTLSRTGKLIKKPGRKGGGGSSSGPSVIGVKQEAKPDPEQAARIQARASGKMAANLLMTLGIVAGGEEWQPIKDPTTGIDEKQMLESAFADYFEATGKTDIPPGMALTVAIGGYALPRFTMPKTRSRMQKVKDWVVRKIADRKLRKHGLKTEKTDEK</sequence>
<dbReference type="EMBL" id="MG592616">
    <property type="protein sequence ID" value="AUR98323.1"/>
    <property type="molecule type" value="Genomic_DNA"/>
</dbReference>
<evidence type="ECO:0000313" key="3">
    <source>
        <dbReference type="Proteomes" id="UP000281050"/>
    </source>
</evidence>
<feature type="compositionally biased region" description="Basic and acidic residues" evidence="1">
    <location>
        <begin position="51"/>
        <end position="72"/>
    </location>
</feature>
<protein>
    <recommendedName>
        <fullName evidence="4">Coil containing protein</fullName>
    </recommendedName>
</protein>
<evidence type="ECO:0000256" key="1">
    <source>
        <dbReference type="SAM" id="MobiDB-lite"/>
    </source>
</evidence>
<feature type="compositionally biased region" description="Basic and acidic residues" evidence="1">
    <location>
        <begin position="84"/>
        <end position="93"/>
    </location>
</feature>
<dbReference type="Proteomes" id="UP000281050">
    <property type="component" value="Segment"/>
</dbReference>
<evidence type="ECO:0000313" key="2">
    <source>
        <dbReference type="EMBL" id="AUR98323.1"/>
    </source>
</evidence>
<organism evidence="2 3">
    <name type="scientific">Vibrio phage 1.249.B._10N.261.55.B9</name>
    <dbReference type="NCBI Taxonomy" id="1881269"/>
    <lineage>
        <taxon>Viruses</taxon>
        <taxon>Varidnaviria</taxon>
        <taxon>Abadenavirae</taxon>
        <taxon>Produgelaviricota</taxon>
        <taxon>Belvinaviricetes</taxon>
        <taxon>Vinavirales</taxon>
        <taxon>Autolykiviridae</taxon>
    </lineage>
</organism>
<gene>
    <name evidence="2" type="ORF">NVP1249B_07</name>
</gene>
<reference evidence="2 3" key="1">
    <citation type="submission" date="2017-11" db="EMBL/GenBank/DDBJ databases">
        <title>A major lineage of nontailed dsDNA viruses as unrecognized killers of marine bacteria.</title>
        <authorList>
            <person name="Kauffman K.M."/>
            <person name="Hussain F.A."/>
            <person name="Yang J."/>
            <person name="Arevalo P."/>
            <person name="Brown J.M."/>
            <person name="Chang W.K."/>
            <person name="VanInsberghe D."/>
            <person name="Elsherbini J."/>
            <person name="Cutler M.B."/>
            <person name="Kelly L."/>
            <person name="Polz M.F."/>
        </authorList>
    </citation>
    <scope>NUCLEOTIDE SEQUENCE [LARGE SCALE GENOMIC DNA]</scope>
</reference>
<evidence type="ECO:0008006" key="4">
    <source>
        <dbReference type="Google" id="ProtNLM"/>
    </source>
</evidence>
<feature type="compositionally biased region" description="Basic and acidic residues" evidence="1">
    <location>
        <begin position="1"/>
        <end position="11"/>
    </location>
</feature>
<feature type="region of interest" description="Disordered" evidence="1">
    <location>
        <begin position="1"/>
        <end position="132"/>
    </location>
</feature>
<accession>A0A2I7RXE9</accession>
<proteinExistence type="predicted"/>
<feature type="compositionally biased region" description="Polar residues" evidence="1">
    <location>
        <begin position="26"/>
        <end position="45"/>
    </location>
</feature>
<name>A0A2I7RXE9_9VIRU</name>